<keyword evidence="8" id="KW-0175">Coiled coil</keyword>
<dbReference type="OrthoDB" id="330772at2759"/>
<keyword evidence="4" id="KW-0805">Transcription regulation</keyword>
<evidence type="ECO:0000256" key="8">
    <source>
        <dbReference type="SAM" id="Coils"/>
    </source>
</evidence>
<keyword evidence="7" id="KW-0539">Nucleus</keyword>
<dbReference type="Proteomes" id="UP001153620">
    <property type="component" value="Chromosome 3"/>
</dbReference>
<dbReference type="Pfam" id="PF04696">
    <property type="entry name" value="Pinin_SDK_memA"/>
    <property type="match status" value="1"/>
</dbReference>
<protein>
    <recommendedName>
        <fullName evidence="10">Pinin/SDK/MemA protein domain-containing protein</fullName>
    </recommendedName>
</protein>
<feature type="coiled-coil region" evidence="8">
    <location>
        <begin position="129"/>
        <end position="185"/>
    </location>
</feature>
<dbReference type="PANTHER" id="PTHR12707:SF0">
    <property type="entry name" value="PININ"/>
    <property type="match status" value="1"/>
</dbReference>
<evidence type="ECO:0000256" key="5">
    <source>
        <dbReference type="ARBA" id="ARBA00023163"/>
    </source>
</evidence>
<organism evidence="11 12">
    <name type="scientific">Chironomus riparius</name>
    <dbReference type="NCBI Taxonomy" id="315576"/>
    <lineage>
        <taxon>Eukaryota</taxon>
        <taxon>Metazoa</taxon>
        <taxon>Ecdysozoa</taxon>
        <taxon>Arthropoda</taxon>
        <taxon>Hexapoda</taxon>
        <taxon>Insecta</taxon>
        <taxon>Pterygota</taxon>
        <taxon>Neoptera</taxon>
        <taxon>Endopterygota</taxon>
        <taxon>Diptera</taxon>
        <taxon>Nematocera</taxon>
        <taxon>Chironomoidea</taxon>
        <taxon>Chironomidae</taxon>
        <taxon>Chironominae</taxon>
        <taxon>Chironomus</taxon>
    </lineage>
</organism>
<dbReference type="InterPro" id="IPR006786">
    <property type="entry name" value="Pinin_SDK_MemA"/>
</dbReference>
<sequence length="314" mass="36943">MSTISELNRTTEEKLDLAREKLKDLNERIFGSEKNREFTNNQRRRPIDMKRTLSSSSNSSIKDRLKFSDHEDEHPKIMSRVVSNKEASITKREQVIAMQSRQNDIGRNKRMFGSLLGTLQKFKKEENFLKSKEEKKALIEKKLEEQEQLEKIKLKEERDALIANRKKKQLEVKTLETKMDKLRDLQVWEENQKKSLNYIKTSTKPAIFWLPKVMNSKTTILQSKCSQEISEMIEERRKQVDEEIKEIESHVEKESESIDEHEADKKNNSHNDDDPSENGGHKIDSSERGVKRRQSYSPEVKKRVCSQVIVKPKE</sequence>
<keyword evidence="12" id="KW-1185">Reference proteome</keyword>
<feature type="compositionally biased region" description="Basic and acidic residues" evidence="9">
    <location>
        <begin position="243"/>
        <end position="289"/>
    </location>
</feature>
<feature type="domain" description="Pinin/SDK/MemA protein" evidence="10">
    <location>
        <begin position="105"/>
        <end position="223"/>
    </location>
</feature>
<evidence type="ECO:0000259" key="10">
    <source>
        <dbReference type="Pfam" id="PF04696"/>
    </source>
</evidence>
<name>A0A9N9S229_9DIPT</name>
<comment type="subcellular location">
    <subcellularLocation>
        <location evidence="1">Nucleus</location>
    </subcellularLocation>
</comment>
<keyword evidence="3" id="KW-0507">mRNA processing</keyword>
<feature type="compositionally biased region" description="Basic and acidic residues" evidence="9">
    <location>
        <begin position="61"/>
        <end position="74"/>
    </location>
</feature>
<dbReference type="InterPro" id="IPR039853">
    <property type="entry name" value="Pinin"/>
</dbReference>
<dbReference type="GO" id="GO:0008380">
    <property type="term" value="P:RNA splicing"/>
    <property type="evidence" value="ECO:0007669"/>
    <property type="project" value="UniProtKB-KW"/>
</dbReference>
<keyword evidence="6" id="KW-0508">mRNA splicing</keyword>
<evidence type="ECO:0000256" key="6">
    <source>
        <dbReference type="ARBA" id="ARBA00023187"/>
    </source>
</evidence>
<reference evidence="11" key="2">
    <citation type="submission" date="2022-10" db="EMBL/GenBank/DDBJ databases">
        <authorList>
            <consortium name="ENA_rothamsted_submissions"/>
            <consortium name="culmorum"/>
            <person name="King R."/>
        </authorList>
    </citation>
    <scope>NUCLEOTIDE SEQUENCE</scope>
</reference>
<dbReference type="GO" id="GO:0006397">
    <property type="term" value="P:mRNA processing"/>
    <property type="evidence" value="ECO:0007669"/>
    <property type="project" value="UniProtKB-KW"/>
</dbReference>
<dbReference type="GO" id="GO:0071013">
    <property type="term" value="C:catalytic step 2 spliceosome"/>
    <property type="evidence" value="ECO:0007669"/>
    <property type="project" value="TreeGrafter"/>
</dbReference>
<evidence type="ECO:0000256" key="1">
    <source>
        <dbReference type="ARBA" id="ARBA00004123"/>
    </source>
</evidence>
<evidence type="ECO:0000256" key="4">
    <source>
        <dbReference type="ARBA" id="ARBA00023015"/>
    </source>
</evidence>
<dbReference type="AlphaFoldDB" id="A0A9N9S229"/>
<evidence type="ECO:0000256" key="2">
    <source>
        <dbReference type="ARBA" id="ARBA00010386"/>
    </source>
</evidence>
<reference evidence="11" key="1">
    <citation type="submission" date="2022-01" db="EMBL/GenBank/DDBJ databases">
        <authorList>
            <person name="King R."/>
        </authorList>
    </citation>
    <scope>NUCLEOTIDE SEQUENCE</scope>
</reference>
<keyword evidence="5" id="KW-0804">Transcription</keyword>
<comment type="similarity">
    <text evidence="2">Belongs to the pinin family.</text>
</comment>
<evidence type="ECO:0000256" key="3">
    <source>
        <dbReference type="ARBA" id="ARBA00022664"/>
    </source>
</evidence>
<dbReference type="PANTHER" id="PTHR12707">
    <property type="entry name" value="PINN"/>
    <property type="match status" value="1"/>
</dbReference>
<evidence type="ECO:0000313" key="12">
    <source>
        <dbReference type="Proteomes" id="UP001153620"/>
    </source>
</evidence>
<feature type="region of interest" description="Disordered" evidence="9">
    <location>
        <begin position="29"/>
        <end position="74"/>
    </location>
</feature>
<evidence type="ECO:0000313" key="11">
    <source>
        <dbReference type="EMBL" id="CAG9809370.1"/>
    </source>
</evidence>
<proteinExistence type="inferred from homology"/>
<evidence type="ECO:0000256" key="9">
    <source>
        <dbReference type="SAM" id="MobiDB-lite"/>
    </source>
</evidence>
<dbReference type="EMBL" id="OU895879">
    <property type="protein sequence ID" value="CAG9809370.1"/>
    <property type="molecule type" value="Genomic_DNA"/>
</dbReference>
<evidence type="ECO:0000256" key="7">
    <source>
        <dbReference type="ARBA" id="ARBA00023242"/>
    </source>
</evidence>
<gene>
    <name evidence="11" type="ORF">CHIRRI_LOCUS12197</name>
</gene>
<accession>A0A9N9S229</accession>
<feature type="region of interest" description="Disordered" evidence="9">
    <location>
        <begin position="243"/>
        <end position="314"/>
    </location>
</feature>